<feature type="transmembrane region" description="Helical" evidence="6">
    <location>
        <begin position="67"/>
        <end position="88"/>
    </location>
</feature>
<sequence>MSASLRVYLCLLASLALGWLVLQLRTTGAGWPEPDLLLAGAIALYVGSHGVRMLRLGLLTLDQRDKALALVCAHALTAFPSALIPFKIGEILRLAAFRHVFGQWGKALAVWLAERFGDVLVLAACILALYLLDVRLPESMRWVFLLFVLTSVFGLLGLFAVATTFVYLNRHLVLASHSTRGLRLLRASHAVRHLELNIQRSVEGRMSGLLLLSILTWALEIAAFALFAHRFADNAPDAGAMFASGLLASLPGGAAGAGAFGMIQTFALAALTLAFLAALLLALRLRIERP</sequence>
<comment type="caution">
    <text evidence="7">The sequence shown here is derived from an EMBL/GenBank/DDBJ whole genome shotgun (WGS) entry which is preliminary data.</text>
</comment>
<feature type="transmembrane region" description="Helical" evidence="6">
    <location>
        <begin position="108"/>
        <end position="132"/>
    </location>
</feature>
<feature type="transmembrane region" description="Helical" evidence="6">
    <location>
        <begin position="36"/>
        <end position="55"/>
    </location>
</feature>
<proteinExistence type="predicted"/>
<evidence type="ECO:0000256" key="6">
    <source>
        <dbReference type="SAM" id="Phobius"/>
    </source>
</evidence>
<evidence type="ECO:0000256" key="2">
    <source>
        <dbReference type="ARBA" id="ARBA00022475"/>
    </source>
</evidence>
<keyword evidence="4 6" id="KW-1133">Transmembrane helix</keyword>
<keyword evidence="3 6" id="KW-0812">Transmembrane</keyword>
<dbReference type="Proteomes" id="UP000540787">
    <property type="component" value="Unassembled WGS sequence"/>
</dbReference>
<dbReference type="EMBL" id="JACHBX010000004">
    <property type="protein sequence ID" value="MBB6135772.1"/>
    <property type="molecule type" value="Genomic_DNA"/>
</dbReference>
<name>A0A7W9X3D4_9BURK</name>
<keyword evidence="2" id="KW-1003">Cell membrane</keyword>
<dbReference type="GO" id="GO:0005886">
    <property type="term" value="C:plasma membrane"/>
    <property type="evidence" value="ECO:0007669"/>
    <property type="project" value="UniProtKB-SubCell"/>
</dbReference>
<evidence type="ECO:0000256" key="3">
    <source>
        <dbReference type="ARBA" id="ARBA00022692"/>
    </source>
</evidence>
<evidence type="ECO:0000256" key="1">
    <source>
        <dbReference type="ARBA" id="ARBA00004651"/>
    </source>
</evidence>
<evidence type="ECO:0000256" key="4">
    <source>
        <dbReference type="ARBA" id="ARBA00022989"/>
    </source>
</evidence>
<keyword evidence="8" id="KW-1185">Reference proteome</keyword>
<dbReference type="RefSeq" id="WP_183556414.1">
    <property type="nucleotide sequence ID" value="NZ_JACHBX010000004.1"/>
</dbReference>
<feature type="transmembrane region" description="Helical" evidence="6">
    <location>
        <begin position="209"/>
        <end position="228"/>
    </location>
</feature>
<comment type="subcellular location">
    <subcellularLocation>
        <location evidence="1">Cell membrane</location>
        <topology evidence="1">Multi-pass membrane protein</topology>
    </subcellularLocation>
</comment>
<feature type="transmembrane region" description="Helical" evidence="6">
    <location>
        <begin position="144"/>
        <end position="168"/>
    </location>
</feature>
<dbReference type="Pfam" id="PF03706">
    <property type="entry name" value="LPG_synthase_TM"/>
    <property type="match status" value="1"/>
</dbReference>
<evidence type="ECO:0000256" key="5">
    <source>
        <dbReference type="ARBA" id="ARBA00023136"/>
    </source>
</evidence>
<gene>
    <name evidence="7" type="ORF">HD842_003939</name>
</gene>
<evidence type="ECO:0008006" key="9">
    <source>
        <dbReference type="Google" id="ProtNLM"/>
    </source>
</evidence>
<organism evidence="7 8">
    <name type="scientific">Massilia aurea</name>
    <dbReference type="NCBI Taxonomy" id="373040"/>
    <lineage>
        <taxon>Bacteria</taxon>
        <taxon>Pseudomonadati</taxon>
        <taxon>Pseudomonadota</taxon>
        <taxon>Betaproteobacteria</taxon>
        <taxon>Burkholderiales</taxon>
        <taxon>Oxalobacteraceae</taxon>
        <taxon>Telluria group</taxon>
        <taxon>Massilia</taxon>
    </lineage>
</organism>
<evidence type="ECO:0000313" key="8">
    <source>
        <dbReference type="Proteomes" id="UP000540787"/>
    </source>
</evidence>
<protein>
    <recommendedName>
        <fullName evidence="9">Lysylphosphatidylglycerol synthetase</fullName>
    </recommendedName>
</protein>
<dbReference type="InterPro" id="IPR022791">
    <property type="entry name" value="L-PG_synthase/AglD"/>
</dbReference>
<evidence type="ECO:0000313" key="7">
    <source>
        <dbReference type="EMBL" id="MBB6135772.1"/>
    </source>
</evidence>
<keyword evidence="5 6" id="KW-0472">Membrane</keyword>
<dbReference type="AlphaFoldDB" id="A0A7W9X3D4"/>
<reference evidence="7 8" key="1">
    <citation type="submission" date="2020-08" db="EMBL/GenBank/DDBJ databases">
        <title>The Agave Microbiome: Exploring the role of microbial communities in plant adaptations to desert environments.</title>
        <authorList>
            <person name="Partida-Martinez L.P."/>
        </authorList>
    </citation>
    <scope>NUCLEOTIDE SEQUENCE [LARGE SCALE GENOMIC DNA]</scope>
    <source>
        <strain evidence="7 8">AT3.2</strain>
    </source>
</reference>
<accession>A0A7W9X3D4</accession>
<feature type="transmembrane region" description="Helical" evidence="6">
    <location>
        <begin position="266"/>
        <end position="285"/>
    </location>
</feature>
<feature type="transmembrane region" description="Helical" evidence="6">
    <location>
        <begin position="240"/>
        <end position="260"/>
    </location>
</feature>